<evidence type="ECO:0000256" key="1">
    <source>
        <dbReference type="SAM" id="MobiDB-lite"/>
    </source>
</evidence>
<dbReference type="RefSeq" id="XP_030045052.1">
    <property type="nucleotide sequence ID" value="XM_030189192.1"/>
</dbReference>
<evidence type="ECO:0000313" key="4">
    <source>
        <dbReference type="RefSeq" id="XP_030045052.1"/>
    </source>
</evidence>
<proteinExistence type="predicted"/>
<evidence type="ECO:0000259" key="2">
    <source>
        <dbReference type="PROSITE" id="PS50805"/>
    </source>
</evidence>
<feature type="domain" description="KRAB" evidence="2">
    <location>
        <begin position="12"/>
        <end position="85"/>
    </location>
</feature>
<dbReference type="CDD" id="cd07765">
    <property type="entry name" value="KRAB_A-box"/>
    <property type="match status" value="1"/>
</dbReference>
<evidence type="ECO:0000313" key="3">
    <source>
        <dbReference type="Proteomes" id="UP000515156"/>
    </source>
</evidence>
<dbReference type="InterPro" id="IPR036051">
    <property type="entry name" value="KRAB_dom_sf"/>
</dbReference>
<accession>A0A6P7WPD2</accession>
<sequence>MAAGLCAQQEPVSFEDITVYFSQEQWEYLDEGQKELYREVMKENFETLISLGTNHESINSEVLLRINQEEEPRVWDPKESGQREVTHSYTEKDHSRNSNAGIHHWNLSEKPEGEEMLSESGKEEMSLCSDKGEKRKYQNKGKKSARGSVPPEQIIV</sequence>
<name>A0A6P7WPD2_9AMPH</name>
<feature type="region of interest" description="Disordered" evidence="1">
    <location>
        <begin position="69"/>
        <end position="156"/>
    </location>
</feature>
<dbReference type="OrthoDB" id="9892686at2759"/>
<dbReference type="GeneID" id="115459354"/>
<gene>
    <name evidence="4" type="primary">LOC115459354</name>
</gene>
<dbReference type="Pfam" id="PF01352">
    <property type="entry name" value="KRAB"/>
    <property type="match status" value="1"/>
</dbReference>
<feature type="compositionally biased region" description="Basic and acidic residues" evidence="1">
    <location>
        <begin position="69"/>
        <end position="96"/>
    </location>
</feature>
<protein>
    <submittedName>
        <fullName evidence="4">Zinc finger protein 282-like</fullName>
    </submittedName>
</protein>
<dbReference type="SMART" id="SM00349">
    <property type="entry name" value="KRAB"/>
    <property type="match status" value="1"/>
</dbReference>
<dbReference type="InterPro" id="IPR050169">
    <property type="entry name" value="Krueppel_C2H2_ZnF"/>
</dbReference>
<feature type="compositionally biased region" description="Basic and acidic residues" evidence="1">
    <location>
        <begin position="120"/>
        <end position="136"/>
    </location>
</feature>
<dbReference type="GO" id="GO:0006355">
    <property type="term" value="P:regulation of DNA-templated transcription"/>
    <property type="evidence" value="ECO:0007669"/>
    <property type="project" value="InterPro"/>
</dbReference>
<reference evidence="4" key="1">
    <citation type="submission" date="2025-08" db="UniProtKB">
        <authorList>
            <consortium name="RefSeq"/>
        </authorList>
    </citation>
    <scope>IDENTIFICATION</scope>
</reference>
<dbReference type="SUPFAM" id="SSF109640">
    <property type="entry name" value="KRAB domain (Kruppel-associated box)"/>
    <property type="match status" value="1"/>
</dbReference>
<dbReference type="PANTHER" id="PTHR23232:SF118">
    <property type="entry name" value="ZINC FINGER PROTEIN 746"/>
    <property type="match status" value="1"/>
</dbReference>
<dbReference type="InterPro" id="IPR001909">
    <property type="entry name" value="KRAB"/>
</dbReference>
<dbReference type="Gene3D" id="6.10.140.140">
    <property type="match status" value="1"/>
</dbReference>
<dbReference type="KEGG" id="muo:115459354"/>
<dbReference type="PROSITE" id="PS50805">
    <property type="entry name" value="KRAB"/>
    <property type="match status" value="1"/>
</dbReference>
<organism evidence="3 4">
    <name type="scientific">Microcaecilia unicolor</name>
    <dbReference type="NCBI Taxonomy" id="1415580"/>
    <lineage>
        <taxon>Eukaryota</taxon>
        <taxon>Metazoa</taxon>
        <taxon>Chordata</taxon>
        <taxon>Craniata</taxon>
        <taxon>Vertebrata</taxon>
        <taxon>Euteleostomi</taxon>
        <taxon>Amphibia</taxon>
        <taxon>Gymnophiona</taxon>
        <taxon>Siphonopidae</taxon>
        <taxon>Microcaecilia</taxon>
    </lineage>
</organism>
<keyword evidence="3" id="KW-1185">Reference proteome</keyword>
<dbReference type="PANTHER" id="PTHR23232">
    <property type="entry name" value="KRAB DOMAIN C2H2 ZINC FINGER"/>
    <property type="match status" value="1"/>
</dbReference>
<dbReference type="AlphaFoldDB" id="A0A6P7WPD2"/>
<dbReference type="InParanoid" id="A0A6P7WPD2"/>
<dbReference type="Proteomes" id="UP000515156">
    <property type="component" value="Unplaced"/>
</dbReference>